<dbReference type="HOGENOM" id="CLU_1476597_0_0_1"/>
<dbReference type="GO" id="GO:0010468">
    <property type="term" value="P:regulation of gene expression"/>
    <property type="evidence" value="ECO:0000318"/>
    <property type="project" value="GO_Central"/>
</dbReference>
<protein>
    <submittedName>
        <fullName evidence="2">Uncharacterized protein</fullName>
    </submittedName>
</protein>
<proteinExistence type="predicted"/>
<reference evidence="2 3" key="1">
    <citation type="journal article" date="2011" name="Science">
        <title>The ecoresponsive genome of Daphnia pulex.</title>
        <authorList>
            <person name="Colbourne J.K."/>
            <person name="Pfrender M.E."/>
            <person name="Gilbert D."/>
            <person name="Thomas W.K."/>
            <person name="Tucker A."/>
            <person name="Oakley T.H."/>
            <person name="Tokishita S."/>
            <person name="Aerts A."/>
            <person name="Arnold G.J."/>
            <person name="Basu M.K."/>
            <person name="Bauer D.J."/>
            <person name="Caceres C.E."/>
            <person name="Carmel L."/>
            <person name="Casola C."/>
            <person name="Choi J.H."/>
            <person name="Detter J.C."/>
            <person name="Dong Q."/>
            <person name="Dusheyko S."/>
            <person name="Eads B.D."/>
            <person name="Frohlich T."/>
            <person name="Geiler-Samerotte K.A."/>
            <person name="Gerlach D."/>
            <person name="Hatcher P."/>
            <person name="Jogdeo S."/>
            <person name="Krijgsveld J."/>
            <person name="Kriventseva E.V."/>
            <person name="Kultz D."/>
            <person name="Laforsch C."/>
            <person name="Lindquist E."/>
            <person name="Lopez J."/>
            <person name="Manak J.R."/>
            <person name="Muller J."/>
            <person name="Pangilinan J."/>
            <person name="Patwardhan R.P."/>
            <person name="Pitluck S."/>
            <person name="Pritham E.J."/>
            <person name="Rechtsteiner A."/>
            <person name="Rho M."/>
            <person name="Rogozin I.B."/>
            <person name="Sakarya O."/>
            <person name="Salamov A."/>
            <person name="Schaack S."/>
            <person name="Shapiro H."/>
            <person name="Shiga Y."/>
            <person name="Skalitzky C."/>
            <person name="Smith Z."/>
            <person name="Souvorov A."/>
            <person name="Sung W."/>
            <person name="Tang Z."/>
            <person name="Tsuchiya D."/>
            <person name="Tu H."/>
            <person name="Vos H."/>
            <person name="Wang M."/>
            <person name="Wolf Y.I."/>
            <person name="Yamagata H."/>
            <person name="Yamada T."/>
            <person name="Ye Y."/>
            <person name="Shaw J.R."/>
            <person name="Andrews J."/>
            <person name="Crease T.J."/>
            <person name="Tang H."/>
            <person name="Lucas S.M."/>
            <person name="Robertson H.M."/>
            <person name="Bork P."/>
            <person name="Koonin E.V."/>
            <person name="Zdobnov E.M."/>
            <person name="Grigoriev I.V."/>
            <person name="Lynch M."/>
            <person name="Boore J.L."/>
        </authorList>
    </citation>
    <scope>NUCLEOTIDE SEQUENCE [LARGE SCALE GENOMIC DNA]</scope>
</reference>
<feature type="transmembrane region" description="Helical" evidence="1">
    <location>
        <begin position="12"/>
        <end position="31"/>
    </location>
</feature>
<gene>
    <name evidence="2" type="ORF">DAPPUDRAFT_102071</name>
</gene>
<sequence length="183" mass="20900">MANWLPSTNRSRGFVIVCCVMCFGMLTHFGGKCNGQNASDLSKLALRRLIEWLPTDLPLVRNLFGAESQQKLLFVPDADNKPDVQHDMSEPAIFRFLLNEETLQQLDAAGAEIPDMLNVLKDVDKNWKITEFETHQSSMGSATDSKKAFHVFIVFKTTSEAANDEVYYYWWSLEKNLEYIVLQ</sequence>
<dbReference type="eggNOG" id="ENOG502RTCG">
    <property type="taxonomic scope" value="Eukaryota"/>
</dbReference>
<keyword evidence="1" id="KW-1133">Transmembrane helix</keyword>
<dbReference type="GO" id="GO:0005634">
    <property type="term" value="C:nucleus"/>
    <property type="evidence" value="ECO:0000318"/>
    <property type="project" value="GO_Central"/>
</dbReference>
<dbReference type="EMBL" id="GL732542">
    <property type="protein sequence ID" value="EFX81603.1"/>
    <property type="molecule type" value="Genomic_DNA"/>
</dbReference>
<dbReference type="Proteomes" id="UP000000305">
    <property type="component" value="Unassembled WGS sequence"/>
</dbReference>
<organism evidence="2 3">
    <name type="scientific">Daphnia pulex</name>
    <name type="common">Water flea</name>
    <dbReference type="NCBI Taxonomy" id="6669"/>
    <lineage>
        <taxon>Eukaryota</taxon>
        <taxon>Metazoa</taxon>
        <taxon>Ecdysozoa</taxon>
        <taxon>Arthropoda</taxon>
        <taxon>Crustacea</taxon>
        <taxon>Branchiopoda</taxon>
        <taxon>Diplostraca</taxon>
        <taxon>Cladocera</taxon>
        <taxon>Anomopoda</taxon>
        <taxon>Daphniidae</taxon>
        <taxon>Daphnia</taxon>
    </lineage>
</organism>
<name>E9GFA1_DAPPU</name>
<dbReference type="InParanoid" id="E9GFA1"/>
<dbReference type="OrthoDB" id="6398543at2759"/>
<keyword evidence="1" id="KW-0812">Transmembrane</keyword>
<evidence type="ECO:0000313" key="2">
    <source>
        <dbReference type="EMBL" id="EFX81603.1"/>
    </source>
</evidence>
<keyword evidence="3" id="KW-1185">Reference proteome</keyword>
<accession>E9GFA1</accession>
<keyword evidence="1" id="KW-0472">Membrane</keyword>
<dbReference type="AlphaFoldDB" id="E9GFA1"/>
<evidence type="ECO:0000256" key="1">
    <source>
        <dbReference type="SAM" id="Phobius"/>
    </source>
</evidence>
<evidence type="ECO:0000313" key="3">
    <source>
        <dbReference type="Proteomes" id="UP000000305"/>
    </source>
</evidence>
<dbReference type="KEGG" id="dpx:DAPPUDRAFT_102071"/>